<gene>
    <name evidence="1" type="ORF">EZS27_043337</name>
</gene>
<organism evidence="1">
    <name type="scientific">termite gut metagenome</name>
    <dbReference type="NCBI Taxonomy" id="433724"/>
    <lineage>
        <taxon>unclassified sequences</taxon>
        <taxon>metagenomes</taxon>
        <taxon>organismal metagenomes</taxon>
    </lineage>
</organism>
<comment type="caution">
    <text evidence="1">The sequence shown here is derived from an EMBL/GenBank/DDBJ whole genome shotgun (WGS) entry which is preliminary data.</text>
</comment>
<name>A0A5J4P8H0_9ZZZZ</name>
<sequence length="69" mass="7580">MLLELISLKRIVADSPTPVGDTPKLVESRKWGVESWIEYRGTEAQSILCGKGEGEGGVILFVGMHSFFL</sequence>
<proteinExistence type="predicted"/>
<protein>
    <submittedName>
        <fullName evidence="1">Uncharacterized protein</fullName>
    </submittedName>
</protein>
<dbReference type="AlphaFoldDB" id="A0A5J4P8H0"/>
<evidence type="ECO:0000313" key="1">
    <source>
        <dbReference type="EMBL" id="KAA6305011.1"/>
    </source>
</evidence>
<accession>A0A5J4P8H0</accession>
<dbReference type="EMBL" id="SNRY01011053">
    <property type="protein sequence ID" value="KAA6305011.1"/>
    <property type="molecule type" value="Genomic_DNA"/>
</dbReference>
<reference evidence="1" key="1">
    <citation type="submission" date="2019-03" db="EMBL/GenBank/DDBJ databases">
        <title>Single cell metagenomics reveals metabolic interactions within the superorganism composed of flagellate Streblomastix strix and complex community of Bacteroidetes bacteria on its surface.</title>
        <authorList>
            <person name="Treitli S.C."/>
            <person name="Kolisko M."/>
            <person name="Husnik F."/>
            <person name="Keeling P."/>
            <person name="Hampl V."/>
        </authorList>
    </citation>
    <scope>NUCLEOTIDE SEQUENCE</scope>
    <source>
        <strain evidence="1">STM</strain>
    </source>
</reference>